<keyword evidence="1" id="KW-0808">Transferase</keyword>
<comment type="caution">
    <text evidence="1">The sequence shown here is derived from an EMBL/GenBank/DDBJ whole genome shotgun (WGS) entry which is preliminary data.</text>
</comment>
<name>A0A392RM50_9FABA</name>
<keyword evidence="1" id="KW-0695">RNA-directed DNA polymerase</keyword>
<evidence type="ECO:0000313" key="2">
    <source>
        <dbReference type="Proteomes" id="UP000265520"/>
    </source>
</evidence>
<dbReference type="Proteomes" id="UP000265520">
    <property type="component" value="Unassembled WGS sequence"/>
</dbReference>
<sequence>AKVISETQSAFVKGRQILDGILIANEVVDDVKKRKKELLIFKVDFEKACDLIEWEYLDSVMGKMGFSNKWRRWIMNCVRSATTSVLVNGCPTVSLTWVVGYDKGTPSPRFCS</sequence>
<feature type="non-terminal residue" evidence="1">
    <location>
        <position position="1"/>
    </location>
</feature>
<organism evidence="1 2">
    <name type="scientific">Trifolium medium</name>
    <dbReference type="NCBI Taxonomy" id="97028"/>
    <lineage>
        <taxon>Eukaryota</taxon>
        <taxon>Viridiplantae</taxon>
        <taxon>Streptophyta</taxon>
        <taxon>Embryophyta</taxon>
        <taxon>Tracheophyta</taxon>
        <taxon>Spermatophyta</taxon>
        <taxon>Magnoliopsida</taxon>
        <taxon>eudicotyledons</taxon>
        <taxon>Gunneridae</taxon>
        <taxon>Pentapetalae</taxon>
        <taxon>rosids</taxon>
        <taxon>fabids</taxon>
        <taxon>Fabales</taxon>
        <taxon>Fabaceae</taxon>
        <taxon>Papilionoideae</taxon>
        <taxon>50 kb inversion clade</taxon>
        <taxon>NPAAA clade</taxon>
        <taxon>Hologalegina</taxon>
        <taxon>IRL clade</taxon>
        <taxon>Trifolieae</taxon>
        <taxon>Trifolium</taxon>
    </lineage>
</organism>
<dbReference type="PANTHER" id="PTHR46890:SF48">
    <property type="entry name" value="RNA-DIRECTED DNA POLYMERASE"/>
    <property type="match status" value="1"/>
</dbReference>
<evidence type="ECO:0000313" key="1">
    <source>
        <dbReference type="EMBL" id="MCI37711.1"/>
    </source>
</evidence>
<accession>A0A392RM50</accession>
<keyword evidence="2" id="KW-1185">Reference proteome</keyword>
<reference evidence="1 2" key="1">
    <citation type="journal article" date="2018" name="Front. Plant Sci.">
        <title>Red Clover (Trifolium pratense) and Zigzag Clover (T. medium) - A Picture of Genomic Similarities and Differences.</title>
        <authorList>
            <person name="Dluhosova J."/>
            <person name="Istvanek J."/>
            <person name="Nedelnik J."/>
            <person name="Repkova J."/>
        </authorList>
    </citation>
    <scope>NUCLEOTIDE SEQUENCE [LARGE SCALE GENOMIC DNA]</scope>
    <source>
        <strain evidence="2">cv. 10/8</strain>
        <tissue evidence="1">Leaf</tissue>
    </source>
</reference>
<dbReference type="GO" id="GO:0003964">
    <property type="term" value="F:RNA-directed DNA polymerase activity"/>
    <property type="evidence" value="ECO:0007669"/>
    <property type="project" value="UniProtKB-KW"/>
</dbReference>
<dbReference type="EMBL" id="LXQA010247504">
    <property type="protein sequence ID" value="MCI37711.1"/>
    <property type="molecule type" value="Genomic_DNA"/>
</dbReference>
<keyword evidence="1" id="KW-0548">Nucleotidyltransferase</keyword>
<dbReference type="PANTHER" id="PTHR46890">
    <property type="entry name" value="NON-LTR RETROLELEMENT REVERSE TRANSCRIPTASE-LIKE PROTEIN-RELATED"/>
    <property type="match status" value="1"/>
</dbReference>
<protein>
    <submittedName>
        <fullName evidence="1">RNA-directed DNA polymerase (Reverse transcriptase)</fullName>
    </submittedName>
</protein>
<dbReference type="AlphaFoldDB" id="A0A392RM50"/>
<dbReference type="InterPro" id="IPR052343">
    <property type="entry name" value="Retrotransposon-Effector_Assoc"/>
</dbReference>
<proteinExistence type="predicted"/>